<feature type="chain" id="PRO_5022881553" evidence="1">
    <location>
        <begin position="26"/>
        <end position="171"/>
    </location>
</feature>
<feature type="signal peptide" evidence="1">
    <location>
        <begin position="1"/>
        <end position="25"/>
    </location>
</feature>
<name>A0A5D1ZV09_GOSDA</name>
<protein>
    <submittedName>
        <fullName evidence="2">Uncharacterized protein</fullName>
    </submittedName>
</protein>
<evidence type="ECO:0000313" key="3">
    <source>
        <dbReference type="Proteomes" id="UP000323506"/>
    </source>
</evidence>
<dbReference type="Proteomes" id="UP000323506">
    <property type="component" value="Chromosome D13"/>
</dbReference>
<proteinExistence type="predicted"/>
<keyword evidence="1" id="KW-0732">Signal</keyword>
<organism evidence="2 3">
    <name type="scientific">Gossypium darwinii</name>
    <name type="common">Darwin's cotton</name>
    <name type="synonym">Gossypium barbadense var. darwinii</name>
    <dbReference type="NCBI Taxonomy" id="34276"/>
    <lineage>
        <taxon>Eukaryota</taxon>
        <taxon>Viridiplantae</taxon>
        <taxon>Streptophyta</taxon>
        <taxon>Embryophyta</taxon>
        <taxon>Tracheophyta</taxon>
        <taxon>Spermatophyta</taxon>
        <taxon>Magnoliopsida</taxon>
        <taxon>eudicotyledons</taxon>
        <taxon>Gunneridae</taxon>
        <taxon>Pentapetalae</taxon>
        <taxon>rosids</taxon>
        <taxon>malvids</taxon>
        <taxon>Malvales</taxon>
        <taxon>Malvaceae</taxon>
        <taxon>Malvoideae</taxon>
        <taxon>Gossypium</taxon>
    </lineage>
</organism>
<gene>
    <name evidence="2" type="ORF">ES288_D13G061800v1</name>
</gene>
<dbReference type="EMBL" id="CM017713">
    <property type="protein sequence ID" value="TYG36391.1"/>
    <property type="molecule type" value="Genomic_DNA"/>
</dbReference>
<sequence length="171" mass="19710">MASFNCFALAFFVALSFSIIDVGLAARPGHFLHFLPCLGCPHCQVYQGPHCLLCQAYPQSPQSNLQFPLFLSFLHHLLLLPLKNPFWLMGPNPESGHATSVLISFRVESGSYRLEFLISIYSYLFVYFLSPKILQDLSRLCMLIFENYCLLIFTTYRICLYKWEFPLFGVF</sequence>
<dbReference type="AlphaFoldDB" id="A0A5D1ZV09"/>
<evidence type="ECO:0000313" key="2">
    <source>
        <dbReference type="EMBL" id="TYG36391.1"/>
    </source>
</evidence>
<keyword evidence="3" id="KW-1185">Reference proteome</keyword>
<evidence type="ECO:0000256" key="1">
    <source>
        <dbReference type="SAM" id="SignalP"/>
    </source>
</evidence>
<accession>A0A5D1ZV09</accession>
<reference evidence="2 3" key="1">
    <citation type="submission" date="2019-06" db="EMBL/GenBank/DDBJ databases">
        <title>WGS assembly of Gossypium darwinii.</title>
        <authorList>
            <person name="Chen Z.J."/>
            <person name="Sreedasyam A."/>
            <person name="Ando A."/>
            <person name="Song Q."/>
            <person name="De L."/>
            <person name="Hulse-Kemp A."/>
            <person name="Ding M."/>
            <person name="Ye W."/>
            <person name="Kirkbride R."/>
            <person name="Jenkins J."/>
            <person name="Plott C."/>
            <person name="Lovell J."/>
            <person name="Lin Y.-M."/>
            <person name="Vaughn R."/>
            <person name="Liu B."/>
            <person name="Li W."/>
            <person name="Simpson S."/>
            <person name="Scheffler B."/>
            <person name="Saski C."/>
            <person name="Grover C."/>
            <person name="Hu G."/>
            <person name="Conover J."/>
            <person name="Carlson J."/>
            <person name="Shu S."/>
            <person name="Boston L."/>
            <person name="Williams M."/>
            <person name="Peterson D."/>
            <person name="Mcgee K."/>
            <person name="Jones D."/>
            <person name="Wendel J."/>
            <person name="Stelly D."/>
            <person name="Grimwood J."/>
            <person name="Schmutz J."/>
        </authorList>
    </citation>
    <scope>NUCLEOTIDE SEQUENCE [LARGE SCALE GENOMIC DNA]</scope>
    <source>
        <strain evidence="2">1808015.09</strain>
    </source>
</reference>